<evidence type="ECO:0000256" key="2">
    <source>
        <dbReference type="ARBA" id="ARBA00023037"/>
    </source>
</evidence>
<dbReference type="AlphaFoldDB" id="A0AAN8ZVH2"/>
<keyword evidence="8" id="KW-1185">Reference proteome</keyword>
<feature type="region of interest" description="Disordered" evidence="5">
    <location>
        <begin position="1"/>
        <end position="121"/>
    </location>
</feature>
<comment type="subcellular location">
    <subcellularLocation>
        <location evidence="1">Membrane</location>
        <topology evidence="1">Single-pass type I membrane protein</topology>
    </subcellularLocation>
</comment>
<sequence length="161" mass="16885">MNFLKLQGSGESSRTVELDGEYAGETYDSGSSYDGSGSSGSSSSSSSSSSETYYSGSSGSGSSSSSSSSSSSTSYSSSSRTTYTSSSSSSNSRKGSSYSSEENELVRRTRQASGPLDWDEEVESCGPTECTKIHCSVGLLTESDVVYIYVRSRLMVDTLEN</sequence>
<dbReference type="InterPro" id="IPR048286">
    <property type="entry name" value="Integrin_alpha_Ig-like_3"/>
</dbReference>
<dbReference type="Pfam" id="PF20806">
    <property type="entry name" value="Integrin_A_Ig_3"/>
    <property type="match status" value="1"/>
</dbReference>
<proteinExistence type="predicted"/>
<dbReference type="EMBL" id="JAXCGZ010023450">
    <property type="protein sequence ID" value="KAK7008560.1"/>
    <property type="molecule type" value="Genomic_DNA"/>
</dbReference>
<accession>A0AAN8ZVH2</accession>
<keyword evidence="3" id="KW-0472">Membrane</keyword>
<dbReference type="Proteomes" id="UP001381693">
    <property type="component" value="Unassembled WGS sequence"/>
</dbReference>
<reference evidence="7 8" key="1">
    <citation type="submission" date="2023-11" db="EMBL/GenBank/DDBJ databases">
        <title>Halocaridina rubra genome assembly.</title>
        <authorList>
            <person name="Smith C."/>
        </authorList>
    </citation>
    <scope>NUCLEOTIDE SEQUENCE [LARGE SCALE GENOMIC DNA]</scope>
    <source>
        <strain evidence="7">EP-1</strain>
        <tissue evidence="7">Whole</tissue>
    </source>
</reference>
<keyword evidence="2" id="KW-0401">Integrin</keyword>
<feature type="non-terminal residue" evidence="7">
    <location>
        <position position="161"/>
    </location>
</feature>
<gene>
    <name evidence="7" type="ORF">SK128_014323</name>
</gene>
<evidence type="ECO:0000256" key="5">
    <source>
        <dbReference type="SAM" id="MobiDB-lite"/>
    </source>
</evidence>
<evidence type="ECO:0000256" key="4">
    <source>
        <dbReference type="ARBA" id="ARBA00023180"/>
    </source>
</evidence>
<dbReference type="InterPro" id="IPR032695">
    <property type="entry name" value="Integrin_dom_sf"/>
</dbReference>
<comment type="caution">
    <text evidence="7">The sequence shown here is derived from an EMBL/GenBank/DDBJ whole genome shotgun (WGS) entry which is preliminary data.</text>
</comment>
<dbReference type="SUPFAM" id="SSF69179">
    <property type="entry name" value="Integrin domains"/>
    <property type="match status" value="1"/>
</dbReference>
<evidence type="ECO:0000256" key="3">
    <source>
        <dbReference type="ARBA" id="ARBA00023136"/>
    </source>
</evidence>
<feature type="compositionally biased region" description="Low complexity" evidence="5">
    <location>
        <begin position="24"/>
        <end position="100"/>
    </location>
</feature>
<keyword evidence="4" id="KW-0325">Glycoprotein</keyword>
<protein>
    <recommendedName>
        <fullName evidence="6">Integrin alpha third immunoglobulin-like domain-containing protein</fullName>
    </recommendedName>
</protein>
<feature type="domain" description="Integrin alpha third immunoglobulin-like" evidence="6">
    <location>
        <begin position="79"/>
        <end position="160"/>
    </location>
</feature>
<dbReference type="GO" id="GO:0007157">
    <property type="term" value="P:heterophilic cell-cell adhesion via plasma membrane cell adhesion molecules"/>
    <property type="evidence" value="ECO:0007669"/>
    <property type="project" value="UniProtKB-ARBA"/>
</dbReference>
<evidence type="ECO:0000313" key="7">
    <source>
        <dbReference type="EMBL" id="KAK7008560.1"/>
    </source>
</evidence>
<dbReference type="GO" id="GO:0007229">
    <property type="term" value="P:integrin-mediated signaling pathway"/>
    <property type="evidence" value="ECO:0007669"/>
    <property type="project" value="UniProtKB-KW"/>
</dbReference>
<organism evidence="7 8">
    <name type="scientific">Halocaridina rubra</name>
    <name type="common">Hawaiian red shrimp</name>
    <dbReference type="NCBI Taxonomy" id="373956"/>
    <lineage>
        <taxon>Eukaryota</taxon>
        <taxon>Metazoa</taxon>
        <taxon>Ecdysozoa</taxon>
        <taxon>Arthropoda</taxon>
        <taxon>Crustacea</taxon>
        <taxon>Multicrustacea</taxon>
        <taxon>Malacostraca</taxon>
        <taxon>Eumalacostraca</taxon>
        <taxon>Eucarida</taxon>
        <taxon>Decapoda</taxon>
        <taxon>Pleocyemata</taxon>
        <taxon>Caridea</taxon>
        <taxon>Atyoidea</taxon>
        <taxon>Atyidae</taxon>
        <taxon>Halocaridina</taxon>
    </lineage>
</organism>
<name>A0AAN8ZVH2_HALRR</name>
<evidence type="ECO:0000313" key="8">
    <source>
        <dbReference type="Proteomes" id="UP001381693"/>
    </source>
</evidence>
<dbReference type="Gene3D" id="2.60.40.1530">
    <property type="entry name" value="ntegrin, alpha v. Chain A, domain 4"/>
    <property type="match status" value="1"/>
</dbReference>
<dbReference type="GO" id="GO:0016020">
    <property type="term" value="C:membrane"/>
    <property type="evidence" value="ECO:0007669"/>
    <property type="project" value="UniProtKB-SubCell"/>
</dbReference>
<evidence type="ECO:0000259" key="6">
    <source>
        <dbReference type="Pfam" id="PF20806"/>
    </source>
</evidence>
<evidence type="ECO:0000256" key="1">
    <source>
        <dbReference type="ARBA" id="ARBA00004479"/>
    </source>
</evidence>